<feature type="region of interest" description="Disordered" evidence="1">
    <location>
        <begin position="185"/>
        <end position="266"/>
    </location>
</feature>
<feature type="domain" description="Vacuolar import/degradation Vid27 C-terminal" evidence="2">
    <location>
        <begin position="470"/>
        <end position="731"/>
    </location>
</feature>
<feature type="domain" description="Vacuolar import/degradation Vid27 C-terminal" evidence="2">
    <location>
        <begin position="935"/>
        <end position="1002"/>
    </location>
</feature>
<proteinExistence type="predicted"/>
<accession>A0A2P6MS19</accession>
<dbReference type="Pfam" id="PF08553">
    <property type="entry name" value="VID27"/>
    <property type="match status" value="2"/>
</dbReference>
<evidence type="ECO:0000313" key="5">
    <source>
        <dbReference type="Proteomes" id="UP000241769"/>
    </source>
</evidence>
<dbReference type="GO" id="GO:0005634">
    <property type="term" value="C:nucleus"/>
    <property type="evidence" value="ECO:0007669"/>
    <property type="project" value="TreeGrafter"/>
</dbReference>
<protein>
    <submittedName>
        <fullName evidence="4">Vacuolar import and degradation protein</fullName>
    </submittedName>
</protein>
<dbReference type="EMBL" id="MDYQ01000460">
    <property type="protein sequence ID" value="PRP74495.1"/>
    <property type="molecule type" value="Genomic_DNA"/>
</dbReference>
<gene>
    <name evidence="4" type="ORF">PROFUN_12509</name>
</gene>
<dbReference type="InterPro" id="IPR040768">
    <property type="entry name" value="Vid27_PH"/>
</dbReference>
<name>A0A2P6MS19_9EUKA</name>
<dbReference type="PANTHER" id="PTHR31913:SF0">
    <property type="entry name" value="VACUOLAR IMPORT AND DEGRADATION PROTEIN 27"/>
    <property type="match status" value="1"/>
</dbReference>
<keyword evidence="5" id="KW-1185">Reference proteome</keyword>
<organism evidence="4 5">
    <name type="scientific">Planoprotostelium fungivorum</name>
    <dbReference type="NCBI Taxonomy" id="1890364"/>
    <lineage>
        <taxon>Eukaryota</taxon>
        <taxon>Amoebozoa</taxon>
        <taxon>Evosea</taxon>
        <taxon>Variosea</taxon>
        <taxon>Cavosteliida</taxon>
        <taxon>Cavosteliaceae</taxon>
        <taxon>Planoprotostelium</taxon>
    </lineage>
</organism>
<evidence type="ECO:0000259" key="3">
    <source>
        <dbReference type="Pfam" id="PF17747"/>
    </source>
</evidence>
<feature type="non-terminal residue" evidence="4">
    <location>
        <position position="1"/>
    </location>
</feature>
<dbReference type="InParanoid" id="A0A2P6MS19"/>
<dbReference type="Pfam" id="PF17747">
    <property type="entry name" value="VID27_PH"/>
    <property type="match status" value="1"/>
</dbReference>
<feature type="compositionally biased region" description="Polar residues" evidence="1">
    <location>
        <begin position="215"/>
        <end position="239"/>
    </location>
</feature>
<evidence type="ECO:0000256" key="1">
    <source>
        <dbReference type="SAM" id="MobiDB-lite"/>
    </source>
</evidence>
<dbReference type="Proteomes" id="UP000241769">
    <property type="component" value="Unassembled WGS sequence"/>
</dbReference>
<evidence type="ECO:0000313" key="4">
    <source>
        <dbReference type="EMBL" id="PRP74495.1"/>
    </source>
</evidence>
<dbReference type="OrthoDB" id="18990at2759"/>
<reference evidence="4 5" key="1">
    <citation type="journal article" date="2018" name="Genome Biol. Evol.">
        <title>Multiple Roots of Fruiting Body Formation in Amoebozoa.</title>
        <authorList>
            <person name="Hillmann F."/>
            <person name="Forbes G."/>
            <person name="Novohradska S."/>
            <person name="Ferling I."/>
            <person name="Riege K."/>
            <person name="Groth M."/>
            <person name="Westermann M."/>
            <person name="Marz M."/>
            <person name="Spaller T."/>
            <person name="Winckler T."/>
            <person name="Schaap P."/>
            <person name="Glockner G."/>
        </authorList>
    </citation>
    <scope>NUCLEOTIDE SEQUENCE [LARGE SCALE GENOMIC DNA]</scope>
    <source>
        <strain evidence="4 5">Jena</strain>
    </source>
</reference>
<dbReference type="AlphaFoldDB" id="A0A2P6MS19"/>
<comment type="caution">
    <text evidence="4">The sequence shown here is derived from an EMBL/GenBank/DDBJ whole genome shotgun (WGS) entry which is preliminary data.</text>
</comment>
<evidence type="ECO:0000259" key="2">
    <source>
        <dbReference type="Pfam" id="PF08553"/>
    </source>
</evidence>
<feature type="domain" description="Vid27 PH-like" evidence="3">
    <location>
        <begin position="288"/>
        <end position="401"/>
    </location>
</feature>
<feature type="compositionally biased region" description="Acidic residues" evidence="1">
    <location>
        <begin position="424"/>
        <end position="440"/>
    </location>
</feature>
<dbReference type="InterPro" id="IPR013863">
    <property type="entry name" value="VID27_C"/>
</dbReference>
<dbReference type="InterPro" id="IPR040458">
    <property type="entry name" value="Vid27"/>
</dbReference>
<feature type="region of interest" description="Disordered" evidence="1">
    <location>
        <begin position="420"/>
        <end position="441"/>
    </location>
</feature>
<sequence>GCNDCHNDAHSMPQVTRTSLKPQRVDRVVQVIPEPDDASLPHCHELVLASHMYDASIQQARANMEMSRTKGELWVCSIEIQRTAEFKYVVRITGFSPGEDRQQEETFDISDMSGFTKEPSPSADNIYSWLGTIPERKRFFVEFDDGEKQNGHDFEHALCKALYESRYQASSARVSRVDLSQFIETNRESSQRTPARGIPDKSPTTPAKALDASVKTVTPTSTEEKITTPNVTPVTPSEGNPTPNTTTTSKSPIGNMGTGSVRPHPRVKFGTNYPVLEDTSNGQEAIVLSPKSELYQYDSQENQYVLRDAVKCSRVSLGDRKKSFIYDLVIHRFSDNKLLLRIRISSDLNMTFHHARSTKEGSITWTEKIEGVTWAWSLAFDRSTEQFFTFESAYKEALWETNSQKPHSSLKADDQKYVDFRSESEEDEESESDAEVEDEFDRFRFGQSEPEKVRVARAMEEPTEGISASRNQLLAVGGKNDRTFVSRGSRIGVFKNKEDDVEFVSTIDRLKTPDGKYFSPKRMVLHKEEKSMLFLPGEVKGSTPSNKVVYKMDLERPDNLGVHPVQELFHQTKFGEMKDQDNITGLNLNGFVHVDPRTRDKVVNSHYYAPTTKPELSCAATTKTGDLVAGSKKGEIRMYSSRTFESSACTLRAKTNLPGFGDPILSIETTEDGEWILATCKNYLVVLRSENKGINGFKKPLGKEKPVLKRLQLSQVDIVNMGGHINFTPAARCRSPANNRWSSFLSKCVFEVDSSTSGGRSRLGLNCSPSEQQKPTSDLCCSQRLFTSSLDTLQRRCDSSFSFLEALYEPQTLQDGSMALVLLIKEFANWNSCSRCLGGYKSSAEVLCVAHTMCRRSRDTIGDPLPHGDVRRGWGRMTHIRTKEDPALQGRYAASRDLIRRTGEIQSLRNYLCRAFRVSSSYVFRRVLVGLRKLRQEKAIVTSTGPYVVTWDFSKIKKGICDAYDVKEYSEDIIGGQFKYKSDKSIVVATDNNVSMASRNRLIGEFGDR</sequence>
<dbReference type="PANTHER" id="PTHR31913">
    <property type="entry name" value="VACUOLAR IMPORT AND DEGRADATION PROTEIN 27"/>
    <property type="match status" value="1"/>
</dbReference>
<dbReference type="GO" id="GO:0005737">
    <property type="term" value="C:cytoplasm"/>
    <property type="evidence" value="ECO:0007669"/>
    <property type="project" value="TreeGrafter"/>
</dbReference>